<gene>
    <name evidence="2" type="ORF">E2C01_001331</name>
</gene>
<sequence>MFVEVMLASFVRVVSKTLHNCRYLKQVVVNYQPERHSRKFAVARSSSSSKTAAEDTAIHQSA</sequence>
<dbReference type="AlphaFoldDB" id="A0A5B7CHQ4"/>
<accession>A0A5B7CHQ4</accession>
<feature type="region of interest" description="Disordered" evidence="1">
    <location>
        <begin position="40"/>
        <end position="62"/>
    </location>
</feature>
<protein>
    <submittedName>
        <fullName evidence="2">Uncharacterized protein</fullName>
    </submittedName>
</protein>
<evidence type="ECO:0000313" key="2">
    <source>
        <dbReference type="EMBL" id="MPC08738.1"/>
    </source>
</evidence>
<keyword evidence="3" id="KW-1185">Reference proteome</keyword>
<evidence type="ECO:0000256" key="1">
    <source>
        <dbReference type="SAM" id="MobiDB-lite"/>
    </source>
</evidence>
<feature type="compositionally biased region" description="Basic and acidic residues" evidence="1">
    <location>
        <begin position="52"/>
        <end position="62"/>
    </location>
</feature>
<organism evidence="2 3">
    <name type="scientific">Portunus trituberculatus</name>
    <name type="common">Swimming crab</name>
    <name type="synonym">Neptunus trituberculatus</name>
    <dbReference type="NCBI Taxonomy" id="210409"/>
    <lineage>
        <taxon>Eukaryota</taxon>
        <taxon>Metazoa</taxon>
        <taxon>Ecdysozoa</taxon>
        <taxon>Arthropoda</taxon>
        <taxon>Crustacea</taxon>
        <taxon>Multicrustacea</taxon>
        <taxon>Malacostraca</taxon>
        <taxon>Eumalacostraca</taxon>
        <taxon>Eucarida</taxon>
        <taxon>Decapoda</taxon>
        <taxon>Pleocyemata</taxon>
        <taxon>Brachyura</taxon>
        <taxon>Eubrachyura</taxon>
        <taxon>Portunoidea</taxon>
        <taxon>Portunidae</taxon>
        <taxon>Portuninae</taxon>
        <taxon>Portunus</taxon>
    </lineage>
</organism>
<proteinExistence type="predicted"/>
<comment type="caution">
    <text evidence="2">The sequence shown here is derived from an EMBL/GenBank/DDBJ whole genome shotgun (WGS) entry which is preliminary data.</text>
</comment>
<dbReference type="Proteomes" id="UP000324222">
    <property type="component" value="Unassembled WGS sequence"/>
</dbReference>
<dbReference type="EMBL" id="VSRR010000042">
    <property type="protein sequence ID" value="MPC08738.1"/>
    <property type="molecule type" value="Genomic_DNA"/>
</dbReference>
<name>A0A5B7CHQ4_PORTR</name>
<reference evidence="2 3" key="1">
    <citation type="submission" date="2019-05" db="EMBL/GenBank/DDBJ databases">
        <title>Another draft genome of Portunus trituberculatus and its Hox gene families provides insights of decapod evolution.</title>
        <authorList>
            <person name="Jeong J.-H."/>
            <person name="Song I."/>
            <person name="Kim S."/>
            <person name="Choi T."/>
            <person name="Kim D."/>
            <person name="Ryu S."/>
            <person name="Kim W."/>
        </authorList>
    </citation>
    <scope>NUCLEOTIDE SEQUENCE [LARGE SCALE GENOMIC DNA]</scope>
    <source>
        <tissue evidence="2">Muscle</tissue>
    </source>
</reference>
<evidence type="ECO:0000313" key="3">
    <source>
        <dbReference type="Proteomes" id="UP000324222"/>
    </source>
</evidence>